<dbReference type="OrthoDB" id="6003696at2"/>
<protein>
    <submittedName>
        <fullName evidence="2">Glutamine amidotransferase</fullName>
    </submittedName>
</protein>
<dbReference type="RefSeq" id="WP_119485539.1">
    <property type="nucleotide sequence ID" value="NZ_QYJN01000004.1"/>
</dbReference>
<dbReference type="GO" id="GO:0005737">
    <property type="term" value="C:cytoplasm"/>
    <property type="evidence" value="ECO:0007669"/>
    <property type="project" value="TreeGrafter"/>
</dbReference>
<accession>A0A3A0VNN9</accession>
<dbReference type="CDD" id="cd03140">
    <property type="entry name" value="GATase1_PfpI_3"/>
    <property type="match status" value="1"/>
</dbReference>
<reference evidence="2 3" key="1">
    <citation type="journal article" date="2016" name="Front. Microbiol.">
        <title>Comprehensive Phylogenetic Analysis of Bovine Non-aureus Staphylococci Species Based on Whole-Genome Sequencing.</title>
        <authorList>
            <person name="Naushad S."/>
            <person name="Barkema H.W."/>
            <person name="Luby C."/>
            <person name="Condas L.A."/>
            <person name="Nobrega D.B."/>
            <person name="Carson D.A."/>
            <person name="De Buck J."/>
        </authorList>
    </citation>
    <scope>NUCLEOTIDE SEQUENCE [LARGE SCALE GENOMIC DNA]</scope>
    <source>
        <strain evidence="2 3">SNUC 4781</strain>
    </source>
</reference>
<dbReference type="Pfam" id="PF01965">
    <property type="entry name" value="DJ-1_PfpI"/>
    <property type="match status" value="1"/>
</dbReference>
<feature type="domain" description="DJ-1/PfpI" evidence="1">
    <location>
        <begin position="2"/>
        <end position="163"/>
    </location>
</feature>
<keyword evidence="2" id="KW-0315">Glutamine amidotransferase</keyword>
<evidence type="ECO:0000313" key="2">
    <source>
        <dbReference type="EMBL" id="RIP34133.1"/>
    </source>
</evidence>
<evidence type="ECO:0000259" key="1">
    <source>
        <dbReference type="Pfam" id="PF01965"/>
    </source>
</evidence>
<dbReference type="Proteomes" id="UP000265541">
    <property type="component" value="Unassembled WGS sequence"/>
</dbReference>
<organism evidence="2 3">
    <name type="scientific">Staphylococcus gallinarum</name>
    <dbReference type="NCBI Taxonomy" id="1293"/>
    <lineage>
        <taxon>Bacteria</taxon>
        <taxon>Bacillati</taxon>
        <taxon>Bacillota</taxon>
        <taxon>Bacilli</taxon>
        <taxon>Bacillales</taxon>
        <taxon>Staphylococcaceae</taxon>
        <taxon>Staphylococcus</taxon>
    </lineage>
</organism>
<proteinExistence type="predicted"/>
<dbReference type="InterPro" id="IPR002818">
    <property type="entry name" value="DJ-1/PfpI"/>
</dbReference>
<dbReference type="AlphaFoldDB" id="A0A3A0VNN9"/>
<dbReference type="GO" id="GO:0016740">
    <property type="term" value="F:transferase activity"/>
    <property type="evidence" value="ECO:0007669"/>
    <property type="project" value="UniProtKB-KW"/>
</dbReference>
<dbReference type="PANTHER" id="PTHR48094:SF19">
    <property type="entry name" value="DJ-1_PFPI DOMAIN-CONTAINING PROTEIN"/>
    <property type="match status" value="1"/>
</dbReference>
<evidence type="ECO:0000313" key="3">
    <source>
        <dbReference type="Proteomes" id="UP000265541"/>
    </source>
</evidence>
<dbReference type="InterPro" id="IPR050325">
    <property type="entry name" value="Prot/Nucl_acid_deglycase"/>
</dbReference>
<keyword evidence="2" id="KW-0808">Transferase</keyword>
<dbReference type="SUPFAM" id="SSF52317">
    <property type="entry name" value="Class I glutamine amidotransferase-like"/>
    <property type="match status" value="1"/>
</dbReference>
<sequence length="196" mass="22572">MKKALFLLLDEFADWEASYLSSTLNQHENWSISTISTEERVRSIGGFSVLVDYTIGNEPQSYDLLVMVGGNSWDDSSKELLTFVKNTFNENIIIGAICGAVDYLARYGFLNDYKHTGNSVYEWHNYENYQPKYEFIEKQCVRDKSLITANGTAALEFTELTLKAIEFDTDESIEKIIYMNKYGFYSYCEKYGSPFV</sequence>
<dbReference type="EMBL" id="QYJN01000004">
    <property type="protein sequence ID" value="RIP34133.1"/>
    <property type="molecule type" value="Genomic_DNA"/>
</dbReference>
<name>A0A3A0VNN9_STAGA</name>
<dbReference type="InterPro" id="IPR029062">
    <property type="entry name" value="Class_I_gatase-like"/>
</dbReference>
<comment type="caution">
    <text evidence="2">The sequence shown here is derived from an EMBL/GenBank/DDBJ whole genome shotgun (WGS) entry which is preliminary data.</text>
</comment>
<dbReference type="PANTHER" id="PTHR48094">
    <property type="entry name" value="PROTEIN/NUCLEIC ACID DEGLYCASE DJ-1-RELATED"/>
    <property type="match status" value="1"/>
</dbReference>
<dbReference type="Gene3D" id="3.40.50.880">
    <property type="match status" value="1"/>
</dbReference>
<gene>
    <name evidence="2" type="ORF">BUZ14_08780</name>
</gene>